<keyword evidence="3 5" id="KW-0238">DNA-binding</keyword>
<reference evidence="8 9" key="1">
    <citation type="submission" date="2020-06" db="EMBL/GenBank/DDBJ databases">
        <title>REHAB project genomes.</title>
        <authorList>
            <person name="Shaw L.P."/>
        </authorList>
    </citation>
    <scope>NUCLEOTIDE SEQUENCE [LARGE SCALE GENOMIC DNA]</scope>
    <source>
        <strain evidence="8 9">RHBSTW-00116</strain>
    </source>
</reference>
<dbReference type="EMBL" id="JABXRI010000001">
    <property type="protein sequence ID" value="MBA8061233.1"/>
    <property type="molecule type" value="Genomic_DNA"/>
</dbReference>
<dbReference type="InterPro" id="IPR053876">
    <property type="entry name" value="Phage_int_M"/>
</dbReference>
<dbReference type="InterPro" id="IPR038488">
    <property type="entry name" value="Integrase_DNA-bd_sf"/>
</dbReference>
<evidence type="ECO:0000313" key="8">
    <source>
        <dbReference type="EMBL" id="MBA8061233.1"/>
    </source>
</evidence>
<protein>
    <submittedName>
        <fullName evidence="8">Tyrosine-type recombinase/integrase</fullName>
    </submittedName>
</protein>
<dbReference type="Pfam" id="PF00589">
    <property type="entry name" value="Phage_integrase"/>
    <property type="match status" value="1"/>
</dbReference>
<comment type="caution">
    <text evidence="8">The sequence shown here is derived from an EMBL/GenBank/DDBJ whole genome shotgun (WGS) entry which is preliminary data.</text>
</comment>
<evidence type="ECO:0000256" key="1">
    <source>
        <dbReference type="ARBA" id="ARBA00008857"/>
    </source>
</evidence>
<dbReference type="GO" id="GO:0015074">
    <property type="term" value="P:DNA integration"/>
    <property type="evidence" value="ECO:0007669"/>
    <property type="project" value="UniProtKB-KW"/>
</dbReference>
<sequence length="419" mass="48143">MGKLTDIQIKAWIKAGTRFEGKADGNGLYLRYRTHDTIPSWRFRYRLAGKPRVMTIGTYGAISLAKAREITRELAARVSLGYDVAGEKQERKAEVKAKIEADRNDKTVTEVAEDYFKKKVLGTWKHPDILRRRLQKDINPRMGKKKIKEIKPKDIDSLLQAILKRGAPSVANDVLRWVRRIFDHAIKLGIIDVNPAAAFDMSDAGGKEQSRSRWLTRQELVQFFEAMRMAKGFSRENELTLKLLLVTCVRKMELCAARWSEFDLANGIWYLPGERTKTGDGIDIPLPKQAIEWLEELRLLSCNSKWVLPARKQQHRMIPHIQESTLPVALAKVKHEMPGVPNFTIHDLRRTARTHLEALGVNPIVAERCLNHRIKGVEGIYNRHQYLNERREALAMLGNLMEALERGEEYNVTPLRQAR</sequence>
<dbReference type="PROSITE" id="PS51898">
    <property type="entry name" value="TYR_RECOMBINASE"/>
    <property type="match status" value="1"/>
</dbReference>
<dbReference type="InterPro" id="IPR025166">
    <property type="entry name" value="Integrase_DNA_bind_dom"/>
</dbReference>
<dbReference type="GO" id="GO:0003677">
    <property type="term" value="F:DNA binding"/>
    <property type="evidence" value="ECO:0007669"/>
    <property type="project" value="UniProtKB-UniRule"/>
</dbReference>
<proteinExistence type="inferred from homology"/>
<accession>A0A7W3H7D5</accession>
<dbReference type="InterPro" id="IPR044068">
    <property type="entry name" value="CB"/>
</dbReference>
<dbReference type="PROSITE" id="PS51900">
    <property type="entry name" value="CB"/>
    <property type="match status" value="1"/>
</dbReference>
<dbReference type="InterPro" id="IPR013762">
    <property type="entry name" value="Integrase-like_cat_sf"/>
</dbReference>
<evidence type="ECO:0000259" key="7">
    <source>
        <dbReference type="PROSITE" id="PS51900"/>
    </source>
</evidence>
<dbReference type="SUPFAM" id="SSF56349">
    <property type="entry name" value="DNA breaking-rejoining enzymes"/>
    <property type="match status" value="1"/>
</dbReference>
<dbReference type="PANTHER" id="PTHR30629:SF2">
    <property type="entry name" value="PROPHAGE INTEGRASE INTS-RELATED"/>
    <property type="match status" value="1"/>
</dbReference>
<keyword evidence="2" id="KW-0229">DNA integration</keyword>
<dbReference type="PANTHER" id="PTHR30629">
    <property type="entry name" value="PROPHAGE INTEGRASE"/>
    <property type="match status" value="1"/>
</dbReference>
<dbReference type="InterPro" id="IPR010998">
    <property type="entry name" value="Integrase_recombinase_N"/>
</dbReference>
<gene>
    <name evidence="8" type="ORF">HV077_02110</name>
</gene>
<feature type="domain" description="Tyr recombinase" evidence="6">
    <location>
        <begin position="210"/>
        <end position="395"/>
    </location>
</feature>
<dbReference type="InterPro" id="IPR002104">
    <property type="entry name" value="Integrase_catalytic"/>
</dbReference>
<dbReference type="CDD" id="cd00801">
    <property type="entry name" value="INT_P4_C"/>
    <property type="match status" value="1"/>
</dbReference>
<dbReference type="GO" id="GO:0006310">
    <property type="term" value="P:DNA recombination"/>
    <property type="evidence" value="ECO:0007669"/>
    <property type="project" value="UniProtKB-KW"/>
</dbReference>
<dbReference type="Gene3D" id="1.10.443.10">
    <property type="entry name" value="Intergrase catalytic core"/>
    <property type="match status" value="1"/>
</dbReference>
<evidence type="ECO:0000256" key="2">
    <source>
        <dbReference type="ARBA" id="ARBA00022908"/>
    </source>
</evidence>
<evidence type="ECO:0000259" key="6">
    <source>
        <dbReference type="PROSITE" id="PS51898"/>
    </source>
</evidence>
<evidence type="ECO:0000256" key="3">
    <source>
        <dbReference type="ARBA" id="ARBA00023125"/>
    </source>
</evidence>
<dbReference type="InterPro" id="IPR011010">
    <property type="entry name" value="DNA_brk_join_enz"/>
</dbReference>
<dbReference type="Proteomes" id="UP000591803">
    <property type="component" value="Unassembled WGS sequence"/>
</dbReference>
<dbReference type="InterPro" id="IPR050808">
    <property type="entry name" value="Phage_Integrase"/>
</dbReference>
<dbReference type="Gene3D" id="1.10.150.130">
    <property type="match status" value="1"/>
</dbReference>
<feature type="domain" description="Core-binding (CB)" evidence="7">
    <location>
        <begin position="106"/>
        <end position="186"/>
    </location>
</feature>
<keyword evidence="4" id="KW-0233">DNA recombination</keyword>
<comment type="similarity">
    <text evidence="1">Belongs to the 'phage' integrase family.</text>
</comment>
<evidence type="ECO:0000256" key="4">
    <source>
        <dbReference type="ARBA" id="ARBA00023172"/>
    </source>
</evidence>
<evidence type="ECO:0000256" key="5">
    <source>
        <dbReference type="PROSITE-ProRule" id="PRU01248"/>
    </source>
</evidence>
<dbReference type="Pfam" id="PF22022">
    <property type="entry name" value="Phage_int_M"/>
    <property type="match status" value="1"/>
</dbReference>
<evidence type="ECO:0000313" key="9">
    <source>
        <dbReference type="Proteomes" id="UP000591803"/>
    </source>
</evidence>
<dbReference type="Gene3D" id="3.30.160.390">
    <property type="entry name" value="Integrase, DNA-binding domain"/>
    <property type="match status" value="1"/>
</dbReference>
<dbReference type="AlphaFoldDB" id="A0A7W3H7D5"/>
<organism evidence="8 9">
    <name type="scientific">Citrobacter freundii</name>
    <dbReference type="NCBI Taxonomy" id="546"/>
    <lineage>
        <taxon>Bacteria</taxon>
        <taxon>Pseudomonadati</taxon>
        <taxon>Pseudomonadota</taxon>
        <taxon>Gammaproteobacteria</taxon>
        <taxon>Enterobacterales</taxon>
        <taxon>Enterobacteriaceae</taxon>
        <taxon>Citrobacter</taxon>
        <taxon>Citrobacter freundii complex</taxon>
    </lineage>
</organism>
<name>A0A7W3H7D5_CITFR</name>
<dbReference type="Pfam" id="PF13356">
    <property type="entry name" value="Arm-DNA-bind_3"/>
    <property type="match status" value="1"/>
</dbReference>